<dbReference type="AlphaFoldDB" id="A0A179SP42"/>
<dbReference type="EMBL" id="LWSG01000046">
    <property type="protein sequence ID" value="OAS82073.1"/>
    <property type="molecule type" value="Genomic_DNA"/>
</dbReference>
<dbReference type="Proteomes" id="UP000078534">
    <property type="component" value="Unassembled WGS sequence"/>
</dbReference>
<sequence>MNNWITALLNTGRRQNILKMFGRKRNNRGMMLASLIGLGVSAAAYGIRSNRNRNMLRPVQNVMNNFQTRTAGQMPNAAGITEFSKELVPDKNPLTNK</sequence>
<gene>
    <name evidence="1" type="ORF">A6K24_13515</name>
</gene>
<name>A0A179SP42_9BACI</name>
<dbReference type="OrthoDB" id="2879487at2"/>
<protein>
    <submittedName>
        <fullName evidence="1">Uncharacterized protein</fullName>
    </submittedName>
</protein>
<accession>A0A179SP42</accession>
<dbReference type="RefSeq" id="WP_066341156.1">
    <property type="nucleotide sequence ID" value="NZ_LWSG01000046.1"/>
</dbReference>
<comment type="caution">
    <text evidence="1">The sequence shown here is derived from an EMBL/GenBank/DDBJ whole genome shotgun (WGS) entry which is preliminary data.</text>
</comment>
<reference evidence="2" key="1">
    <citation type="submission" date="2016-04" db="EMBL/GenBank/DDBJ databases">
        <authorList>
            <person name="Lyu Z."/>
            <person name="Lyu W."/>
        </authorList>
    </citation>
    <scope>NUCLEOTIDE SEQUENCE [LARGE SCALE GENOMIC DNA]</scope>
    <source>
        <strain evidence="2">C44</strain>
    </source>
</reference>
<evidence type="ECO:0000313" key="2">
    <source>
        <dbReference type="Proteomes" id="UP000078534"/>
    </source>
</evidence>
<organism evidence="1 2">
    <name type="scientific">Metabacillus litoralis</name>
    <dbReference type="NCBI Taxonomy" id="152268"/>
    <lineage>
        <taxon>Bacteria</taxon>
        <taxon>Bacillati</taxon>
        <taxon>Bacillota</taxon>
        <taxon>Bacilli</taxon>
        <taxon>Bacillales</taxon>
        <taxon>Bacillaceae</taxon>
        <taxon>Metabacillus</taxon>
    </lineage>
</organism>
<proteinExistence type="predicted"/>
<evidence type="ECO:0000313" key="1">
    <source>
        <dbReference type="EMBL" id="OAS82073.1"/>
    </source>
</evidence>
<keyword evidence="2" id="KW-1185">Reference proteome</keyword>